<dbReference type="PANTHER" id="PTHR46093">
    <property type="entry name" value="ACYL-COA-BINDING DOMAIN-CONTAINING PROTEIN 5"/>
    <property type="match status" value="1"/>
</dbReference>
<evidence type="ECO:0000256" key="2">
    <source>
        <dbReference type="ARBA" id="ARBA00022737"/>
    </source>
</evidence>
<evidence type="ECO:0000313" key="4">
    <source>
        <dbReference type="Proteomes" id="UP000278143"/>
    </source>
</evidence>
<dbReference type="Gene3D" id="2.120.10.80">
    <property type="entry name" value="Kelch-type beta propeller"/>
    <property type="match status" value="2"/>
</dbReference>
<dbReference type="AlphaFoldDB" id="A0A4P9YXV9"/>
<organism evidence="3 4">
    <name type="scientific">Syncephalis pseudoplumigaleata</name>
    <dbReference type="NCBI Taxonomy" id="1712513"/>
    <lineage>
        <taxon>Eukaryota</taxon>
        <taxon>Fungi</taxon>
        <taxon>Fungi incertae sedis</taxon>
        <taxon>Zoopagomycota</taxon>
        <taxon>Zoopagomycotina</taxon>
        <taxon>Zoopagomycetes</taxon>
        <taxon>Zoopagales</taxon>
        <taxon>Piptocephalidaceae</taxon>
        <taxon>Syncephalis</taxon>
    </lineage>
</organism>
<accession>A0A4P9YXV9</accession>
<evidence type="ECO:0000313" key="3">
    <source>
        <dbReference type="EMBL" id="RKP24926.1"/>
    </source>
</evidence>
<evidence type="ECO:0008006" key="5">
    <source>
        <dbReference type="Google" id="ProtNLM"/>
    </source>
</evidence>
<keyword evidence="4" id="KW-1185">Reference proteome</keyword>
<keyword evidence="1" id="KW-0880">Kelch repeat</keyword>
<dbReference type="EMBL" id="KZ989969">
    <property type="protein sequence ID" value="RKP24926.1"/>
    <property type="molecule type" value="Genomic_DNA"/>
</dbReference>
<dbReference type="Pfam" id="PF01344">
    <property type="entry name" value="Kelch_1"/>
    <property type="match status" value="1"/>
</dbReference>
<dbReference type="Pfam" id="PF24681">
    <property type="entry name" value="Kelch_KLHDC2_KLHL20_DRC7"/>
    <property type="match status" value="2"/>
</dbReference>
<protein>
    <recommendedName>
        <fullName evidence="5">Galactose oxidase</fullName>
    </recommendedName>
</protein>
<dbReference type="InterPro" id="IPR015915">
    <property type="entry name" value="Kelch-typ_b-propeller"/>
</dbReference>
<dbReference type="OrthoDB" id="10251809at2759"/>
<gene>
    <name evidence="3" type="ORF">SYNPS1DRAFT_16425</name>
</gene>
<name>A0A4P9YXV9_9FUNG</name>
<evidence type="ECO:0000256" key="1">
    <source>
        <dbReference type="ARBA" id="ARBA00022441"/>
    </source>
</evidence>
<dbReference type="PANTHER" id="PTHR46093:SF18">
    <property type="entry name" value="FIBRONECTIN TYPE-III DOMAIN-CONTAINING PROTEIN"/>
    <property type="match status" value="1"/>
</dbReference>
<dbReference type="Proteomes" id="UP000278143">
    <property type="component" value="Unassembled WGS sequence"/>
</dbReference>
<sequence length="362" mass="40316">MPPINGAQTPAPVPALYWSKAVTFGKSPPKALRAHTVTVVGERLFVFGGCDARVCFHDLYIFDADTMYWSRPQTRGDLPRNCRAHSATLVGRQLFVFGGGDGPNYFNHLYLLDTGKRYSMLRGARCMRCLFICTCTDTLTWRLAQQKGDVPGPRRAHTTCYFDGYLYLFGGGDGVRALNDVYRLNTRDLNNLEWTQLHPKGEPPIARGYHTATHVGSKLVVFGGSDGHECFSDAHVLDLITCTWCPLSLNEAIPRLSHTSTLVGSYLFVIGGHDGAKYCNDVLLLNLLSMSWERRRVYGRQPSGRGYHTCVLYDSRLFVYGGYDGQSVFDEVWILELSASAYLPQIRGFEIAEVDGLAGDTT</sequence>
<keyword evidence="2" id="KW-0677">Repeat</keyword>
<proteinExistence type="predicted"/>
<reference evidence="4" key="1">
    <citation type="journal article" date="2018" name="Nat. Microbiol.">
        <title>Leveraging single-cell genomics to expand the fungal tree of life.</title>
        <authorList>
            <person name="Ahrendt S.R."/>
            <person name="Quandt C.A."/>
            <person name="Ciobanu D."/>
            <person name="Clum A."/>
            <person name="Salamov A."/>
            <person name="Andreopoulos B."/>
            <person name="Cheng J.F."/>
            <person name="Woyke T."/>
            <person name="Pelin A."/>
            <person name="Henrissat B."/>
            <person name="Reynolds N.K."/>
            <person name="Benny G.L."/>
            <person name="Smith M.E."/>
            <person name="James T.Y."/>
            <person name="Grigoriev I.V."/>
        </authorList>
    </citation>
    <scope>NUCLEOTIDE SEQUENCE [LARGE SCALE GENOMIC DNA]</scope>
    <source>
        <strain evidence="4">Benny S71-1</strain>
    </source>
</reference>
<dbReference type="InterPro" id="IPR006652">
    <property type="entry name" value="Kelch_1"/>
</dbReference>
<dbReference type="SUPFAM" id="SSF117281">
    <property type="entry name" value="Kelch motif"/>
    <property type="match status" value="2"/>
</dbReference>